<accession>A0A381Q1K8</accession>
<reference evidence="1" key="1">
    <citation type="submission" date="2018-05" db="EMBL/GenBank/DDBJ databases">
        <authorList>
            <person name="Lanie J.A."/>
            <person name="Ng W.-L."/>
            <person name="Kazmierczak K.M."/>
            <person name="Andrzejewski T.M."/>
            <person name="Davidsen T.M."/>
            <person name="Wayne K.J."/>
            <person name="Tettelin H."/>
            <person name="Glass J.I."/>
            <person name="Rusch D."/>
            <person name="Podicherti R."/>
            <person name="Tsui H.-C.T."/>
            <person name="Winkler M.E."/>
        </authorList>
    </citation>
    <scope>NUCLEOTIDE SEQUENCE</scope>
</reference>
<evidence type="ECO:0000313" key="1">
    <source>
        <dbReference type="EMBL" id="SUZ73211.1"/>
    </source>
</evidence>
<dbReference type="AlphaFoldDB" id="A0A381Q1K8"/>
<name>A0A381Q1K8_9ZZZZ</name>
<sequence>MQRLLEDVDLNDQQLGDVIAALRQLDREDVYLDLAELAQLQSQIVEGLKQLEFGLRRELEGEGQDRVFISGSDDVPRGFEDLVDEYYRALSRSPSN</sequence>
<dbReference type="EMBL" id="UINC01001172">
    <property type="protein sequence ID" value="SUZ73211.1"/>
    <property type="molecule type" value="Genomic_DNA"/>
</dbReference>
<gene>
    <name evidence="1" type="ORF">METZ01_LOCUS26065</name>
</gene>
<organism evidence="1">
    <name type="scientific">marine metagenome</name>
    <dbReference type="NCBI Taxonomy" id="408172"/>
    <lineage>
        <taxon>unclassified sequences</taxon>
        <taxon>metagenomes</taxon>
        <taxon>ecological metagenomes</taxon>
    </lineage>
</organism>
<protein>
    <submittedName>
        <fullName evidence="1">Uncharacterized protein</fullName>
    </submittedName>
</protein>
<proteinExistence type="predicted"/>